<comment type="caution">
    <text evidence="1">The sequence shown here is derived from an EMBL/GenBank/DDBJ whole genome shotgun (WGS) entry which is preliminary data.</text>
</comment>
<proteinExistence type="predicted"/>
<gene>
    <name evidence="1" type="ORF">AV530_005305</name>
</gene>
<accession>A0A1V4JKU4</accession>
<organism evidence="1 2">
    <name type="scientific">Patagioenas fasciata monilis</name>
    <dbReference type="NCBI Taxonomy" id="372326"/>
    <lineage>
        <taxon>Eukaryota</taxon>
        <taxon>Metazoa</taxon>
        <taxon>Chordata</taxon>
        <taxon>Craniata</taxon>
        <taxon>Vertebrata</taxon>
        <taxon>Euteleostomi</taxon>
        <taxon>Archelosauria</taxon>
        <taxon>Archosauria</taxon>
        <taxon>Dinosauria</taxon>
        <taxon>Saurischia</taxon>
        <taxon>Theropoda</taxon>
        <taxon>Coelurosauria</taxon>
        <taxon>Aves</taxon>
        <taxon>Neognathae</taxon>
        <taxon>Neoaves</taxon>
        <taxon>Columbimorphae</taxon>
        <taxon>Columbiformes</taxon>
        <taxon>Columbidae</taxon>
        <taxon>Patagioenas</taxon>
    </lineage>
</organism>
<dbReference type="Proteomes" id="UP000190648">
    <property type="component" value="Unassembled WGS sequence"/>
</dbReference>
<evidence type="ECO:0000313" key="2">
    <source>
        <dbReference type="Proteomes" id="UP000190648"/>
    </source>
</evidence>
<protein>
    <submittedName>
        <fullName evidence="1">Uncharacterized protein</fullName>
    </submittedName>
</protein>
<dbReference type="EMBL" id="LSYS01006902">
    <property type="protein sequence ID" value="OPJ72799.1"/>
    <property type="molecule type" value="Genomic_DNA"/>
</dbReference>
<name>A0A1V4JKU4_PATFA</name>
<keyword evidence="2" id="KW-1185">Reference proteome</keyword>
<reference evidence="1 2" key="1">
    <citation type="submission" date="2016-02" db="EMBL/GenBank/DDBJ databases">
        <title>Band-tailed pigeon sequencing and assembly.</title>
        <authorList>
            <person name="Soares A.E."/>
            <person name="Novak B.J."/>
            <person name="Rice E.S."/>
            <person name="O'Connell B."/>
            <person name="Chang D."/>
            <person name="Weber S."/>
            <person name="Shapiro B."/>
        </authorList>
    </citation>
    <scope>NUCLEOTIDE SEQUENCE [LARGE SCALE GENOMIC DNA]</scope>
    <source>
        <strain evidence="1">BTP2013</strain>
        <tissue evidence="1">Blood</tissue>
    </source>
</reference>
<evidence type="ECO:0000313" key="1">
    <source>
        <dbReference type="EMBL" id="OPJ72799.1"/>
    </source>
</evidence>
<sequence>MLRRQEPSPPSCCSRLQVKIMRGCGAISPAADGTTGTRMSDGHSTIVHERCLSARMSELFIYKVERKTEFTTEMLLKALTEDSMKTYHLLDGGGKQPSVSILARRQ</sequence>
<dbReference type="AlphaFoldDB" id="A0A1V4JKU4"/>